<name>A0AAP0HRE4_9MAGN</name>
<accession>A0AAP0HRE4</accession>
<reference evidence="1 2" key="1">
    <citation type="submission" date="2024-01" db="EMBL/GenBank/DDBJ databases">
        <title>Genome assemblies of Stephania.</title>
        <authorList>
            <person name="Yang L."/>
        </authorList>
    </citation>
    <scope>NUCLEOTIDE SEQUENCE [LARGE SCALE GENOMIC DNA]</scope>
    <source>
        <strain evidence="1">YNDBR</strain>
        <tissue evidence="1">Leaf</tissue>
    </source>
</reference>
<evidence type="ECO:0000313" key="2">
    <source>
        <dbReference type="Proteomes" id="UP001420932"/>
    </source>
</evidence>
<dbReference type="EMBL" id="JBBNAF010000011">
    <property type="protein sequence ID" value="KAK9098548.1"/>
    <property type="molecule type" value="Genomic_DNA"/>
</dbReference>
<sequence length="107" mass="12258">MGLNPSYIWRSVFYSMPKLKEGCRCRVGDGSKIQIFHDAWLSKKLNPRIVSASNPYIEDQKVSFLLDMEGASWDPVVVKDLFNGRDQALIFSIPISTTRREDTMTWG</sequence>
<dbReference type="AlphaFoldDB" id="A0AAP0HRE4"/>
<organism evidence="1 2">
    <name type="scientific">Stephania yunnanensis</name>
    <dbReference type="NCBI Taxonomy" id="152371"/>
    <lineage>
        <taxon>Eukaryota</taxon>
        <taxon>Viridiplantae</taxon>
        <taxon>Streptophyta</taxon>
        <taxon>Embryophyta</taxon>
        <taxon>Tracheophyta</taxon>
        <taxon>Spermatophyta</taxon>
        <taxon>Magnoliopsida</taxon>
        <taxon>Ranunculales</taxon>
        <taxon>Menispermaceae</taxon>
        <taxon>Menispermoideae</taxon>
        <taxon>Cissampelideae</taxon>
        <taxon>Stephania</taxon>
    </lineage>
</organism>
<dbReference type="Proteomes" id="UP001420932">
    <property type="component" value="Unassembled WGS sequence"/>
</dbReference>
<gene>
    <name evidence="1" type="ORF">Syun_025593</name>
</gene>
<proteinExistence type="predicted"/>
<keyword evidence="2" id="KW-1185">Reference proteome</keyword>
<evidence type="ECO:0000313" key="1">
    <source>
        <dbReference type="EMBL" id="KAK9098548.1"/>
    </source>
</evidence>
<protein>
    <submittedName>
        <fullName evidence="1">Uncharacterized protein</fullName>
    </submittedName>
</protein>
<comment type="caution">
    <text evidence="1">The sequence shown here is derived from an EMBL/GenBank/DDBJ whole genome shotgun (WGS) entry which is preliminary data.</text>
</comment>